<evidence type="ECO:0000313" key="2">
    <source>
        <dbReference type="Proteomes" id="UP000179076"/>
    </source>
</evidence>
<sequence length="274" mass="31253">MRADRYRKSDPYAARALYAWNAFEANDADVRARAHARLVTSLSELKFDTVIRALYTQSTRVVFADLPDSVRRALLTEALTRRDLPTAARYARDLDAPPPGTTERDWNLRRARLLLYGGDAKAAIELLDRLVTDEDFTEEFARRYLQVVFDLQAIDKHAEALRLLDSVFTRVDNARMHRELLYWKAQSATALKRYSDGAAWYLRSARFDGNDGSDRWGHSARFRAAEALAKGGMTKDAEAVYQSLLKETPDPEQRVLIEQNIERLWLAGPTSTTP</sequence>
<dbReference type="Pfam" id="PF13174">
    <property type="entry name" value="TPR_6"/>
    <property type="match status" value="1"/>
</dbReference>
<dbReference type="InterPro" id="IPR019734">
    <property type="entry name" value="TPR_rpt"/>
</dbReference>
<dbReference type="SUPFAM" id="SSF48452">
    <property type="entry name" value="TPR-like"/>
    <property type="match status" value="1"/>
</dbReference>
<dbReference type="EMBL" id="MFSP01000061">
    <property type="protein sequence ID" value="OGI67413.1"/>
    <property type="molecule type" value="Genomic_DNA"/>
</dbReference>
<evidence type="ECO:0000313" key="1">
    <source>
        <dbReference type="EMBL" id="OGI67413.1"/>
    </source>
</evidence>
<comment type="caution">
    <text evidence="1">The sequence shown here is derived from an EMBL/GenBank/DDBJ whole genome shotgun (WGS) entry which is preliminary data.</text>
</comment>
<accession>A0A1F6VCL4</accession>
<proteinExistence type="predicted"/>
<dbReference type="InterPro" id="IPR011990">
    <property type="entry name" value="TPR-like_helical_dom_sf"/>
</dbReference>
<evidence type="ECO:0008006" key="3">
    <source>
        <dbReference type="Google" id="ProtNLM"/>
    </source>
</evidence>
<gene>
    <name evidence="1" type="ORF">A2W18_11930</name>
</gene>
<name>A0A1F6VCL4_9PROT</name>
<organism evidence="1 2">
    <name type="scientific">Candidatus Muproteobacteria bacterium RBG_16_60_9</name>
    <dbReference type="NCBI Taxonomy" id="1817755"/>
    <lineage>
        <taxon>Bacteria</taxon>
        <taxon>Pseudomonadati</taxon>
        <taxon>Pseudomonadota</taxon>
        <taxon>Candidatus Muproteobacteria</taxon>
    </lineage>
</organism>
<dbReference type="Proteomes" id="UP000179076">
    <property type="component" value="Unassembled WGS sequence"/>
</dbReference>
<protein>
    <recommendedName>
        <fullName evidence="3">Tetratricopeptide repeat protein</fullName>
    </recommendedName>
</protein>
<dbReference type="Gene3D" id="1.25.40.10">
    <property type="entry name" value="Tetratricopeptide repeat domain"/>
    <property type="match status" value="1"/>
</dbReference>
<reference evidence="1 2" key="1">
    <citation type="journal article" date="2016" name="Nat. Commun.">
        <title>Thousands of microbial genomes shed light on interconnected biogeochemical processes in an aquifer system.</title>
        <authorList>
            <person name="Anantharaman K."/>
            <person name="Brown C.T."/>
            <person name="Hug L.A."/>
            <person name="Sharon I."/>
            <person name="Castelle C.J."/>
            <person name="Probst A.J."/>
            <person name="Thomas B.C."/>
            <person name="Singh A."/>
            <person name="Wilkins M.J."/>
            <person name="Karaoz U."/>
            <person name="Brodie E.L."/>
            <person name="Williams K.H."/>
            <person name="Hubbard S.S."/>
            <person name="Banfield J.F."/>
        </authorList>
    </citation>
    <scope>NUCLEOTIDE SEQUENCE [LARGE SCALE GENOMIC DNA]</scope>
</reference>
<dbReference type="AlphaFoldDB" id="A0A1F6VCL4"/>